<organism evidence="3 4">
    <name type="scientific">Sphingomonas gellani</name>
    <dbReference type="NCBI Taxonomy" id="1166340"/>
    <lineage>
        <taxon>Bacteria</taxon>
        <taxon>Pseudomonadati</taxon>
        <taxon>Pseudomonadota</taxon>
        <taxon>Alphaproteobacteria</taxon>
        <taxon>Sphingomonadales</taxon>
        <taxon>Sphingomonadaceae</taxon>
        <taxon>Sphingomonas</taxon>
    </lineage>
</organism>
<dbReference type="Pfam" id="PF14534">
    <property type="entry name" value="DUF4440"/>
    <property type="match status" value="1"/>
</dbReference>
<dbReference type="SUPFAM" id="SSF54427">
    <property type="entry name" value="NTF2-like"/>
    <property type="match status" value="1"/>
</dbReference>
<protein>
    <recommendedName>
        <fullName evidence="2">DUF4440 domain-containing protein</fullName>
    </recommendedName>
</protein>
<proteinExistence type="predicted"/>
<feature type="domain" description="DUF4440" evidence="2">
    <location>
        <begin position="42"/>
        <end position="147"/>
    </location>
</feature>
<gene>
    <name evidence="3" type="ORF">SAMN05192583_3159</name>
</gene>
<sequence>MLTGFVGDIMLKTVGLLAALAAAVPASAQLAPGIRMPPEIGAAYGRLGKAMMAHDADGVRTVWADDFVVNSPDNTVLRREDVIAVMERDFLDYKDFHKHISFIDEKPEVTIVMGYDTMIPNKGPGTGKRVMRPFTDIWARRRTGWQLIARQATIAEAR</sequence>
<dbReference type="OrthoDB" id="1442122at2"/>
<keyword evidence="1" id="KW-0732">Signal</keyword>
<dbReference type="Proteomes" id="UP000199206">
    <property type="component" value="Unassembled WGS sequence"/>
</dbReference>
<dbReference type="InterPro" id="IPR027843">
    <property type="entry name" value="DUF4440"/>
</dbReference>
<evidence type="ECO:0000313" key="4">
    <source>
        <dbReference type="Proteomes" id="UP000199206"/>
    </source>
</evidence>
<dbReference type="AlphaFoldDB" id="A0A1H8I090"/>
<name>A0A1H8I090_9SPHN</name>
<dbReference type="EMBL" id="FOCF01000009">
    <property type="protein sequence ID" value="SEN61631.1"/>
    <property type="molecule type" value="Genomic_DNA"/>
</dbReference>
<reference evidence="4" key="1">
    <citation type="submission" date="2016-10" db="EMBL/GenBank/DDBJ databases">
        <authorList>
            <person name="Varghese N."/>
            <person name="Submissions S."/>
        </authorList>
    </citation>
    <scope>NUCLEOTIDE SEQUENCE [LARGE SCALE GENOMIC DNA]</scope>
    <source>
        <strain evidence="4">S6-262</strain>
    </source>
</reference>
<dbReference type="RefSeq" id="WP_093666684.1">
    <property type="nucleotide sequence ID" value="NZ_FOCF01000009.1"/>
</dbReference>
<evidence type="ECO:0000313" key="3">
    <source>
        <dbReference type="EMBL" id="SEN61631.1"/>
    </source>
</evidence>
<dbReference type="InterPro" id="IPR032710">
    <property type="entry name" value="NTF2-like_dom_sf"/>
</dbReference>
<accession>A0A1H8I090</accession>
<evidence type="ECO:0000259" key="2">
    <source>
        <dbReference type="Pfam" id="PF14534"/>
    </source>
</evidence>
<keyword evidence="4" id="KW-1185">Reference proteome</keyword>
<feature type="chain" id="PRO_5011651625" description="DUF4440 domain-containing protein" evidence="1">
    <location>
        <begin position="29"/>
        <end position="158"/>
    </location>
</feature>
<dbReference type="Gene3D" id="3.10.450.50">
    <property type="match status" value="1"/>
</dbReference>
<feature type="signal peptide" evidence="1">
    <location>
        <begin position="1"/>
        <end position="28"/>
    </location>
</feature>
<evidence type="ECO:0000256" key="1">
    <source>
        <dbReference type="SAM" id="SignalP"/>
    </source>
</evidence>